<dbReference type="Pfam" id="PF09415">
    <property type="entry name" value="CENP-X"/>
    <property type="match status" value="1"/>
</dbReference>
<gene>
    <name evidence="8" type="ORF">CROQUDRAFT_658614</name>
</gene>
<dbReference type="InterPro" id="IPR018552">
    <property type="entry name" value="CENP-X"/>
</dbReference>
<accession>A0A9P6NJQ8</accession>
<dbReference type="PANTHER" id="PTHR28680">
    <property type="entry name" value="CENTROMERE PROTEIN X"/>
    <property type="match status" value="1"/>
</dbReference>
<organism evidence="8 9">
    <name type="scientific">Cronartium quercuum f. sp. fusiforme G11</name>
    <dbReference type="NCBI Taxonomy" id="708437"/>
    <lineage>
        <taxon>Eukaryota</taxon>
        <taxon>Fungi</taxon>
        <taxon>Dikarya</taxon>
        <taxon>Basidiomycota</taxon>
        <taxon>Pucciniomycotina</taxon>
        <taxon>Pucciniomycetes</taxon>
        <taxon>Pucciniales</taxon>
        <taxon>Coleosporiaceae</taxon>
        <taxon>Cronartium</taxon>
    </lineage>
</organism>
<dbReference type="OrthoDB" id="2500381at2759"/>
<dbReference type="CDD" id="cd22921">
    <property type="entry name" value="HFD_CENP-X"/>
    <property type="match status" value="1"/>
</dbReference>
<keyword evidence="6" id="KW-0539">Nucleus</keyword>
<evidence type="ECO:0000313" key="9">
    <source>
        <dbReference type="Proteomes" id="UP000886653"/>
    </source>
</evidence>
<evidence type="ECO:0000256" key="6">
    <source>
        <dbReference type="ARBA" id="ARBA00023242"/>
    </source>
</evidence>
<sequence>MSTQEETPRFKKATIHEIFKQTWTNDRLSSLSNANEPIPKINDVALHLSVEYLRLFTIELIHRSNKLAEEHDDEEKNDHNEKNEIKGVNNNDFNSNCLIEVKHLQQVAPGALLDF</sequence>
<evidence type="ECO:0000313" key="8">
    <source>
        <dbReference type="EMBL" id="KAG0145442.1"/>
    </source>
</evidence>
<evidence type="ECO:0000256" key="1">
    <source>
        <dbReference type="ARBA" id="ARBA00004123"/>
    </source>
</evidence>
<evidence type="ECO:0000256" key="5">
    <source>
        <dbReference type="ARBA" id="ARBA00023204"/>
    </source>
</evidence>
<dbReference type="GO" id="GO:0031297">
    <property type="term" value="P:replication fork processing"/>
    <property type="evidence" value="ECO:0007669"/>
    <property type="project" value="TreeGrafter"/>
</dbReference>
<protein>
    <submittedName>
        <fullName evidence="8">Uncharacterized protein</fullName>
    </submittedName>
</protein>
<keyword evidence="4" id="KW-0238">DNA-binding</keyword>
<comment type="subcellular location">
    <subcellularLocation>
        <location evidence="1">Nucleus</location>
    </subcellularLocation>
</comment>
<proteinExistence type="inferred from homology"/>
<feature type="region of interest" description="Disordered" evidence="7">
    <location>
        <begin position="68"/>
        <end position="90"/>
    </location>
</feature>
<dbReference type="GO" id="GO:0003677">
    <property type="term" value="F:DNA binding"/>
    <property type="evidence" value="ECO:0007669"/>
    <property type="project" value="UniProtKB-KW"/>
</dbReference>
<dbReference type="EMBL" id="MU167276">
    <property type="protein sequence ID" value="KAG0145442.1"/>
    <property type="molecule type" value="Genomic_DNA"/>
</dbReference>
<evidence type="ECO:0000256" key="2">
    <source>
        <dbReference type="ARBA" id="ARBA00009359"/>
    </source>
</evidence>
<keyword evidence="3" id="KW-0227">DNA damage</keyword>
<reference evidence="8" key="1">
    <citation type="submission" date="2013-11" db="EMBL/GenBank/DDBJ databases">
        <title>Genome sequence of the fusiform rust pathogen reveals effectors for host alternation and coevolution with pine.</title>
        <authorList>
            <consortium name="DOE Joint Genome Institute"/>
            <person name="Smith K."/>
            <person name="Pendleton A."/>
            <person name="Kubisiak T."/>
            <person name="Anderson C."/>
            <person name="Salamov A."/>
            <person name="Aerts A."/>
            <person name="Riley R."/>
            <person name="Clum A."/>
            <person name="Lindquist E."/>
            <person name="Ence D."/>
            <person name="Campbell M."/>
            <person name="Kronenberg Z."/>
            <person name="Feau N."/>
            <person name="Dhillon B."/>
            <person name="Hamelin R."/>
            <person name="Burleigh J."/>
            <person name="Smith J."/>
            <person name="Yandell M."/>
            <person name="Nelson C."/>
            <person name="Grigoriev I."/>
            <person name="Davis J."/>
        </authorList>
    </citation>
    <scope>NUCLEOTIDE SEQUENCE</scope>
    <source>
        <strain evidence="8">G11</strain>
    </source>
</reference>
<evidence type="ECO:0000256" key="3">
    <source>
        <dbReference type="ARBA" id="ARBA00022763"/>
    </source>
</evidence>
<dbReference type="GO" id="GO:0006281">
    <property type="term" value="P:DNA repair"/>
    <property type="evidence" value="ECO:0007669"/>
    <property type="project" value="UniProtKB-KW"/>
</dbReference>
<keyword evidence="9" id="KW-1185">Reference proteome</keyword>
<dbReference type="GO" id="GO:0071821">
    <property type="term" value="C:FANCM-MHF complex"/>
    <property type="evidence" value="ECO:0007669"/>
    <property type="project" value="TreeGrafter"/>
</dbReference>
<dbReference type="PANTHER" id="PTHR28680:SF1">
    <property type="entry name" value="CENTROMERE PROTEIN X"/>
    <property type="match status" value="1"/>
</dbReference>
<dbReference type="AlphaFoldDB" id="A0A9P6NJQ8"/>
<dbReference type="Gene3D" id="6.10.130.30">
    <property type="match status" value="1"/>
</dbReference>
<name>A0A9P6NJQ8_9BASI</name>
<keyword evidence="5" id="KW-0234">DNA repair</keyword>
<comment type="caution">
    <text evidence="8">The sequence shown here is derived from an EMBL/GenBank/DDBJ whole genome shotgun (WGS) entry which is preliminary data.</text>
</comment>
<feature type="compositionally biased region" description="Basic and acidic residues" evidence="7">
    <location>
        <begin position="68"/>
        <end position="85"/>
    </location>
</feature>
<dbReference type="Proteomes" id="UP000886653">
    <property type="component" value="Unassembled WGS sequence"/>
</dbReference>
<comment type="similarity">
    <text evidence="2">Belongs to the CENP-X/MHF2 family.</text>
</comment>
<dbReference type="GO" id="GO:0000712">
    <property type="term" value="P:resolution of meiotic recombination intermediates"/>
    <property type="evidence" value="ECO:0007669"/>
    <property type="project" value="TreeGrafter"/>
</dbReference>
<dbReference type="GO" id="GO:0051382">
    <property type="term" value="P:kinetochore assembly"/>
    <property type="evidence" value="ECO:0007669"/>
    <property type="project" value="InterPro"/>
</dbReference>
<evidence type="ECO:0000256" key="4">
    <source>
        <dbReference type="ARBA" id="ARBA00023125"/>
    </source>
</evidence>
<evidence type="ECO:0000256" key="7">
    <source>
        <dbReference type="SAM" id="MobiDB-lite"/>
    </source>
</evidence>